<dbReference type="GO" id="GO:0005524">
    <property type="term" value="F:ATP binding"/>
    <property type="evidence" value="ECO:0007669"/>
    <property type="project" value="UniProtKB-KW"/>
</dbReference>
<evidence type="ECO:0000256" key="2">
    <source>
        <dbReference type="ARBA" id="ARBA00022448"/>
    </source>
</evidence>
<accession>A0A1F2PGL8</accession>
<comment type="caution">
    <text evidence="6">The sequence shown here is derived from an EMBL/GenBank/DDBJ whole genome shotgun (WGS) entry which is preliminary data.</text>
</comment>
<gene>
    <name evidence="6" type="primary">oppF_2</name>
    <name evidence="6" type="ORF">ACWI_19420</name>
</gene>
<dbReference type="Proteomes" id="UP000176244">
    <property type="component" value="Unassembled WGS sequence"/>
</dbReference>
<dbReference type="InterPro" id="IPR003439">
    <property type="entry name" value="ABC_transporter-like_ATP-bd"/>
</dbReference>
<keyword evidence="3" id="KW-0547">Nucleotide-binding</keyword>
<dbReference type="PANTHER" id="PTHR43776:SF7">
    <property type="entry name" value="D,D-DIPEPTIDE TRANSPORT ATP-BINDING PROTEIN DDPF-RELATED"/>
    <property type="match status" value="1"/>
</dbReference>
<dbReference type="EMBL" id="LKEU01000030">
    <property type="protein sequence ID" value="OFV70463.1"/>
    <property type="molecule type" value="Genomic_DNA"/>
</dbReference>
<keyword evidence="2" id="KW-0813">Transport</keyword>
<dbReference type="PROSITE" id="PS00211">
    <property type="entry name" value="ABC_TRANSPORTER_1"/>
    <property type="match status" value="1"/>
</dbReference>
<dbReference type="GO" id="GO:0016887">
    <property type="term" value="F:ATP hydrolysis activity"/>
    <property type="evidence" value="ECO:0007669"/>
    <property type="project" value="InterPro"/>
</dbReference>
<dbReference type="SMART" id="SM00382">
    <property type="entry name" value="AAA"/>
    <property type="match status" value="1"/>
</dbReference>
<dbReference type="SUPFAM" id="SSF52540">
    <property type="entry name" value="P-loop containing nucleoside triphosphate hydrolases"/>
    <property type="match status" value="1"/>
</dbReference>
<dbReference type="AlphaFoldDB" id="A0A1F2PGL8"/>
<dbReference type="PROSITE" id="PS50893">
    <property type="entry name" value="ABC_TRANSPORTER_2"/>
    <property type="match status" value="1"/>
</dbReference>
<evidence type="ECO:0000256" key="1">
    <source>
        <dbReference type="ARBA" id="ARBA00005417"/>
    </source>
</evidence>
<evidence type="ECO:0000259" key="5">
    <source>
        <dbReference type="PROSITE" id="PS50893"/>
    </source>
</evidence>
<evidence type="ECO:0000313" key="7">
    <source>
        <dbReference type="Proteomes" id="UP000176244"/>
    </source>
</evidence>
<dbReference type="InterPro" id="IPR003593">
    <property type="entry name" value="AAA+_ATPase"/>
</dbReference>
<organism evidence="6 7">
    <name type="scientific">Acetobacterium wieringae</name>
    <dbReference type="NCBI Taxonomy" id="52694"/>
    <lineage>
        <taxon>Bacteria</taxon>
        <taxon>Bacillati</taxon>
        <taxon>Bacillota</taxon>
        <taxon>Clostridia</taxon>
        <taxon>Eubacteriales</taxon>
        <taxon>Eubacteriaceae</taxon>
        <taxon>Acetobacterium</taxon>
    </lineage>
</organism>
<dbReference type="Pfam" id="PF00005">
    <property type="entry name" value="ABC_tran"/>
    <property type="match status" value="1"/>
</dbReference>
<keyword evidence="4 6" id="KW-0067">ATP-binding</keyword>
<protein>
    <submittedName>
        <fullName evidence="6">Oligopeptide transport ATP-binding protein OppF</fullName>
    </submittedName>
</protein>
<dbReference type="OrthoDB" id="9806285at2"/>
<dbReference type="GO" id="GO:0055085">
    <property type="term" value="P:transmembrane transport"/>
    <property type="evidence" value="ECO:0007669"/>
    <property type="project" value="UniProtKB-ARBA"/>
</dbReference>
<dbReference type="STRING" id="52694.ACWI_19420"/>
<evidence type="ECO:0000313" key="6">
    <source>
        <dbReference type="EMBL" id="OFV70463.1"/>
    </source>
</evidence>
<dbReference type="InterPro" id="IPR017871">
    <property type="entry name" value="ABC_transporter-like_CS"/>
</dbReference>
<dbReference type="InterPro" id="IPR027417">
    <property type="entry name" value="P-loop_NTPase"/>
</dbReference>
<reference evidence="6 7" key="1">
    <citation type="submission" date="2015-09" db="EMBL/GenBank/DDBJ databases">
        <title>Genome sequence of Acetobacterium wieringae DSM 1911.</title>
        <authorList>
            <person name="Poehlein A."/>
            <person name="Bengelsdorf F.R."/>
            <person name="Schiel-Bengelsdorf B."/>
            <person name="Duerre P."/>
            <person name="Daniel R."/>
        </authorList>
    </citation>
    <scope>NUCLEOTIDE SEQUENCE [LARGE SCALE GENOMIC DNA]</scope>
    <source>
        <strain evidence="6 7">DSM 1911</strain>
    </source>
</reference>
<dbReference type="PANTHER" id="PTHR43776">
    <property type="entry name" value="TRANSPORT ATP-BINDING PROTEIN"/>
    <property type="match status" value="1"/>
</dbReference>
<name>A0A1F2PGL8_9FIRM</name>
<dbReference type="InterPro" id="IPR050319">
    <property type="entry name" value="ABC_transp_ATP-bind"/>
</dbReference>
<comment type="similarity">
    <text evidence="1">Belongs to the ABC transporter superfamily.</text>
</comment>
<proteinExistence type="inferred from homology"/>
<feature type="domain" description="ABC transporter" evidence="5">
    <location>
        <begin position="3"/>
        <end position="224"/>
    </location>
</feature>
<dbReference type="Gene3D" id="3.40.50.300">
    <property type="entry name" value="P-loop containing nucleotide triphosphate hydrolases"/>
    <property type="match status" value="1"/>
</dbReference>
<sequence>MRLEAKNIGFGYHQNSWIFKHISLAVESGEIVALTGNSGCGKTTLAKVLAGYEKPREGRVELNGKANTFAGYNPVQMIFQHPEKSVNPRWRIRDTVNEGWPVDRELLHRLGIEEAWMNRWPNELSGGELQRFCVARALSPNTQFIIADEMTTMLDAITQAQIWEVVLDLVKQRNMGMIIVSHEEKLIKRICDRVIDLEAVLNNCEGEIKNLDLKPDGLLVSQLE</sequence>
<dbReference type="RefSeq" id="WP_070371247.1">
    <property type="nucleotide sequence ID" value="NZ_LKEU01000030.1"/>
</dbReference>
<evidence type="ECO:0000256" key="4">
    <source>
        <dbReference type="ARBA" id="ARBA00022840"/>
    </source>
</evidence>
<evidence type="ECO:0000256" key="3">
    <source>
        <dbReference type="ARBA" id="ARBA00022741"/>
    </source>
</evidence>